<sequence>MKSVTLVIIKIYKYLISPFMEYLFGKKECKFNPTCSNFAYQSIEKHGFYKGGKIAIVRLSKCHPF</sequence>
<dbReference type="InterPro" id="IPR002696">
    <property type="entry name" value="Membr_insert_effic_factor_YidD"/>
</dbReference>
<dbReference type="Pfam" id="PF01809">
    <property type="entry name" value="YidD"/>
    <property type="match status" value="1"/>
</dbReference>
<dbReference type="AlphaFoldDB" id="A0A1F7XW14"/>
<dbReference type="Proteomes" id="UP000178446">
    <property type="component" value="Unassembled WGS sequence"/>
</dbReference>
<comment type="caution">
    <text evidence="1">The sequence shown here is derived from an EMBL/GenBank/DDBJ whole genome shotgun (WGS) entry which is preliminary data.</text>
</comment>
<dbReference type="EMBL" id="MGGB01000020">
    <property type="protein sequence ID" value="OGM19224.1"/>
    <property type="molecule type" value="Genomic_DNA"/>
</dbReference>
<accession>A0A1F7XW14</accession>
<dbReference type="PANTHER" id="PTHR33383">
    <property type="entry name" value="MEMBRANE PROTEIN INSERTION EFFICIENCY FACTOR-RELATED"/>
    <property type="match status" value="1"/>
</dbReference>
<name>A0A1F7XW14_9BACT</name>
<dbReference type="NCBIfam" id="TIGR00278">
    <property type="entry name" value="membrane protein insertion efficiency factor YidD"/>
    <property type="match status" value="1"/>
</dbReference>
<evidence type="ECO:0000313" key="1">
    <source>
        <dbReference type="EMBL" id="OGM19224.1"/>
    </source>
</evidence>
<gene>
    <name evidence="1" type="ORF">A2685_00100</name>
</gene>
<dbReference type="SMART" id="SM01234">
    <property type="entry name" value="Haemolytic"/>
    <property type="match status" value="1"/>
</dbReference>
<evidence type="ECO:0008006" key="3">
    <source>
        <dbReference type="Google" id="ProtNLM"/>
    </source>
</evidence>
<evidence type="ECO:0000313" key="2">
    <source>
        <dbReference type="Proteomes" id="UP000178446"/>
    </source>
</evidence>
<dbReference type="PANTHER" id="PTHR33383:SF1">
    <property type="entry name" value="MEMBRANE PROTEIN INSERTION EFFICIENCY FACTOR-RELATED"/>
    <property type="match status" value="1"/>
</dbReference>
<organism evidence="1 2">
    <name type="scientific">Candidatus Woesebacteria bacterium RIFCSPHIGHO2_01_FULL_37_10</name>
    <dbReference type="NCBI Taxonomy" id="1802489"/>
    <lineage>
        <taxon>Bacteria</taxon>
        <taxon>Candidatus Woeseibacteriota</taxon>
    </lineage>
</organism>
<protein>
    <recommendedName>
        <fullName evidence="3">Membrane protein insertion efficiency factor YidD</fullName>
    </recommendedName>
</protein>
<reference evidence="1 2" key="1">
    <citation type="journal article" date="2016" name="Nat. Commun.">
        <title>Thousands of microbial genomes shed light on interconnected biogeochemical processes in an aquifer system.</title>
        <authorList>
            <person name="Anantharaman K."/>
            <person name="Brown C.T."/>
            <person name="Hug L.A."/>
            <person name="Sharon I."/>
            <person name="Castelle C.J."/>
            <person name="Probst A.J."/>
            <person name="Thomas B.C."/>
            <person name="Singh A."/>
            <person name="Wilkins M.J."/>
            <person name="Karaoz U."/>
            <person name="Brodie E.L."/>
            <person name="Williams K.H."/>
            <person name="Hubbard S.S."/>
            <person name="Banfield J.F."/>
        </authorList>
    </citation>
    <scope>NUCLEOTIDE SEQUENCE [LARGE SCALE GENOMIC DNA]</scope>
</reference>
<proteinExistence type="predicted"/>